<proteinExistence type="predicted"/>
<name>A0A4Y5TPG5_9CAUD</name>
<evidence type="ECO:0000313" key="1">
    <source>
        <dbReference type="EMBL" id="QDB71267.1"/>
    </source>
</evidence>
<accession>A0A4Y5TPG5</accession>
<reference evidence="2" key="1">
    <citation type="submission" date="2019-05" db="EMBL/GenBank/DDBJ databases">
        <title>Complete Genome Sequence of Serratia marcescens Myophage Moabite.</title>
        <authorList>
            <person name="Price L."/>
            <person name="Rohren M."/>
            <person name="Newkirk H."/>
            <person name="Liu M."/>
            <person name="Ramsey J."/>
        </authorList>
    </citation>
    <scope>NUCLEOTIDE SEQUENCE [LARGE SCALE GENOMIC DNA]</scope>
</reference>
<keyword evidence="2" id="KW-1185">Reference proteome</keyword>
<dbReference type="EMBL" id="MK994515">
    <property type="protein sequence ID" value="QDB71267.1"/>
    <property type="molecule type" value="Genomic_DNA"/>
</dbReference>
<evidence type="ECO:0000313" key="2">
    <source>
        <dbReference type="Proteomes" id="UP000319063"/>
    </source>
</evidence>
<sequence length="58" mass="6383">MKPGNLGKTPVTGTHGYVVDSSFYPSNQPCVRRKVTMKRSRVATAVGMEVWVFGRGIQ</sequence>
<organism evidence="1 2">
    <name type="scientific">Serratia phage Moabite</name>
    <dbReference type="NCBI Taxonomy" id="2587814"/>
    <lineage>
        <taxon>Viruses</taxon>
        <taxon>Duplodnaviria</taxon>
        <taxon>Heunggongvirae</taxon>
        <taxon>Uroviricota</taxon>
        <taxon>Caudoviricetes</taxon>
        <taxon>Chimalliviridae</taxon>
        <taxon>Moabitevirus</taxon>
        <taxon>Moabitevirus moabite</taxon>
    </lineage>
</organism>
<dbReference type="Proteomes" id="UP000319063">
    <property type="component" value="Segment"/>
</dbReference>
<gene>
    <name evidence="1" type="ORF">CPT_Moabite_237</name>
</gene>
<protein>
    <submittedName>
        <fullName evidence="1">Uncharacterized protein</fullName>
    </submittedName>
</protein>